<dbReference type="AlphaFoldDB" id="A0A3N6NRP0"/>
<evidence type="ECO:0000313" key="1">
    <source>
        <dbReference type="EMBL" id="RQH19457.1"/>
    </source>
</evidence>
<reference evidence="1 2" key="1">
    <citation type="journal article" date="2018" name="ACS Chem. Biol.">
        <title>Ketoreductase domain dysfunction expands chemodiversity: malyngamide biosynthesis in the cyanobacterium Okeania hirsuta.</title>
        <authorList>
            <person name="Moss N.A."/>
            <person name="Leao T."/>
            <person name="Rankin M."/>
            <person name="McCullough T.M."/>
            <person name="Qu P."/>
            <person name="Korobeynikov A."/>
            <person name="Smith J.L."/>
            <person name="Gerwick L."/>
            <person name="Gerwick W.H."/>
        </authorList>
    </citation>
    <scope>NUCLEOTIDE SEQUENCE [LARGE SCALE GENOMIC DNA]</scope>
    <source>
        <strain evidence="1 2">PAB10Feb10-1</strain>
    </source>
</reference>
<protein>
    <submittedName>
        <fullName evidence="1">Uncharacterized protein</fullName>
    </submittedName>
</protein>
<sequence>MSNDDSILCEGKDLSSFPAFVARVAAVKRDQKSPFEFLSHWLLQALDSQQMDGHRLVIDLQISFLPLISNSCAYPQRLNGWYRWYGRSLLSKGVIKSTLSPF</sequence>
<proteinExistence type="predicted"/>
<dbReference type="EMBL" id="RCBY01000441">
    <property type="protein sequence ID" value="RQH19457.1"/>
    <property type="molecule type" value="Genomic_DNA"/>
</dbReference>
<gene>
    <name evidence="1" type="ORF">D5R40_32445</name>
</gene>
<accession>A0A3N6NRP0</accession>
<name>A0A3N6NRP0_9CYAN</name>
<comment type="caution">
    <text evidence="1">The sequence shown here is derived from an EMBL/GenBank/DDBJ whole genome shotgun (WGS) entry which is preliminary data.</text>
</comment>
<keyword evidence="2" id="KW-1185">Reference proteome</keyword>
<organism evidence="1 2">
    <name type="scientific">Okeania hirsuta</name>
    <dbReference type="NCBI Taxonomy" id="1458930"/>
    <lineage>
        <taxon>Bacteria</taxon>
        <taxon>Bacillati</taxon>
        <taxon>Cyanobacteriota</taxon>
        <taxon>Cyanophyceae</taxon>
        <taxon>Oscillatoriophycideae</taxon>
        <taxon>Oscillatoriales</taxon>
        <taxon>Microcoleaceae</taxon>
        <taxon>Okeania</taxon>
    </lineage>
</organism>
<evidence type="ECO:0000313" key="2">
    <source>
        <dbReference type="Proteomes" id="UP000269154"/>
    </source>
</evidence>
<dbReference type="Proteomes" id="UP000269154">
    <property type="component" value="Unassembled WGS sequence"/>
</dbReference>